<dbReference type="RefSeq" id="WP_306736696.1">
    <property type="nucleotide sequence ID" value="NZ_JANHAX010000005.1"/>
</dbReference>
<evidence type="ECO:0000259" key="1">
    <source>
        <dbReference type="Pfam" id="PF05050"/>
    </source>
</evidence>
<keyword evidence="2" id="KW-0808">Transferase</keyword>
<reference evidence="2" key="2">
    <citation type="submission" date="2023-02" db="EMBL/GenBank/DDBJ databases">
        <title>'Rhodoalgimonas zhirmunskyi' gen. nov., isolated from a red alga.</title>
        <authorList>
            <person name="Nedashkovskaya O.I."/>
            <person name="Otstavnykh N.Y."/>
            <person name="Bystritskaya E.P."/>
            <person name="Balabanova L.A."/>
            <person name="Isaeva M.P."/>
        </authorList>
    </citation>
    <scope>NUCLEOTIDE SEQUENCE</scope>
    <source>
        <strain evidence="2">KCTC 52189</strain>
    </source>
</reference>
<dbReference type="InterPro" id="IPR006342">
    <property type="entry name" value="FkbM_mtfrase"/>
</dbReference>
<reference evidence="2" key="1">
    <citation type="submission" date="2022-07" db="EMBL/GenBank/DDBJ databases">
        <authorList>
            <person name="Otstavnykh N."/>
            <person name="Isaeva M."/>
            <person name="Bystritskaya E."/>
        </authorList>
    </citation>
    <scope>NUCLEOTIDE SEQUENCE</scope>
    <source>
        <strain evidence="2">KCTC 52189</strain>
    </source>
</reference>
<dbReference type="GO" id="GO:0008168">
    <property type="term" value="F:methyltransferase activity"/>
    <property type="evidence" value="ECO:0007669"/>
    <property type="project" value="UniProtKB-KW"/>
</dbReference>
<dbReference type="Gene3D" id="3.40.50.150">
    <property type="entry name" value="Vaccinia Virus protein VP39"/>
    <property type="match status" value="1"/>
</dbReference>
<dbReference type="EMBL" id="JANHAX010000005">
    <property type="protein sequence ID" value="MDQ2091408.1"/>
    <property type="molecule type" value="Genomic_DNA"/>
</dbReference>
<dbReference type="GO" id="GO:0032259">
    <property type="term" value="P:methylation"/>
    <property type="evidence" value="ECO:0007669"/>
    <property type="project" value="UniProtKB-KW"/>
</dbReference>
<gene>
    <name evidence="2" type="ORF">NO357_16025</name>
</gene>
<dbReference type="AlphaFoldDB" id="A0AAE3WGX2"/>
<name>A0AAE3WGX2_9RHOB</name>
<keyword evidence="2" id="KW-0489">Methyltransferase</keyword>
<dbReference type="InterPro" id="IPR029063">
    <property type="entry name" value="SAM-dependent_MTases_sf"/>
</dbReference>
<sequence length="241" mass="26279">MNQHSPIPTGADGVAAAFMGIEVPGSPFLNDTRIDRINSGRYEGQEIAAALHVIGSDDRVIELGAGIGLVGAVIARNARPAAQMAFEANPALIPHIEALYARNKIKSKITLRNEVLLTQPESPEYVTFHIRNSFLGSSLVQDPRRQSTPVEVPTASYDALRSRFRPSVLVMDIEGGELDFLEHADLTGLRALVIEFHPGLYGVSGMRHCKSILRDAGFRKIEDYSTRTVWACERAEDAAGT</sequence>
<dbReference type="Pfam" id="PF05050">
    <property type="entry name" value="Methyltransf_21"/>
    <property type="match status" value="1"/>
</dbReference>
<organism evidence="2 3">
    <name type="scientific">Marimonas arenosa</name>
    <dbReference type="NCBI Taxonomy" id="1795305"/>
    <lineage>
        <taxon>Bacteria</taxon>
        <taxon>Pseudomonadati</taxon>
        <taxon>Pseudomonadota</taxon>
        <taxon>Alphaproteobacteria</taxon>
        <taxon>Rhodobacterales</taxon>
        <taxon>Paracoccaceae</taxon>
        <taxon>Marimonas</taxon>
    </lineage>
</organism>
<evidence type="ECO:0000313" key="2">
    <source>
        <dbReference type="EMBL" id="MDQ2091408.1"/>
    </source>
</evidence>
<keyword evidence="3" id="KW-1185">Reference proteome</keyword>
<dbReference type="NCBIfam" id="TIGR01444">
    <property type="entry name" value="fkbM_fam"/>
    <property type="match status" value="1"/>
</dbReference>
<protein>
    <submittedName>
        <fullName evidence="2">FkbM family methyltransferase</fullName>
    </submittedName>
</protein>
<comment type="caution">
    <text evidence="2">The sequence shown here is derived from an EMBL/GenBank/DDBJ whole genome shotgun (WGS) entry which is preliminary data.</text>
</comment>
<dbReference type="SUPFAM" id="SSF53335">
    <property type="entry name" value="S-adenosyl-L-methionine-dependent methyltransferases"/>
    <property type="match status" value="1"/>
</dbReference>
<dbReference type="Proteomes" id="UP001226762">
    <property type="component" value="Unassembled WGS sequence"/>
</dbReference>
<proteinExistence type="predicted"/>
<feature type="domain" description="Methyltransferase FkbM" evidence="1">
    <location>
        <begin position="85"/>
        <end position="219"/>
    </location>
</feature>
<accession>A0AAE3WGX2</accession>
<evidence type="ECO:0000313" key="3">
    <source>
        <dbReference type="Proteomes" id="UP001226762"/>
    </source>
</evidence>